<evidence type="ECO:0000313" key="3">
    <source>
        <dbReference type="Proteomes" id="UP000176865"/>
    </source>
</evidence>
<gene>
    <name evidence="2" type="ORF">A2996_01195</name>
</gene>
<dbReference type="EMBL" id="MFAB01000023">
    <property type="protein sequence ID" value="OGD68533.1"/>
    <property type="molecule type" value="Genomic_DNA"/>
</dbReference>
<reference evidence="2 3" key="1">
    <citation type="journal article" date="2016" name="Nat. Commun.">
        <title>Thousands of microbial genomes shed light on interconnected biogeochemical processes in an aquifer system.</title>
        <authorList>
            <person name="Anantharaman K."/>
            <person name="Brown C.T."/>
            <person name="Hug L.A."/>
            <person name="Sharon I."/>
            <person name="Castelle C.J."/>
            <person name="Probst A.J."/>
            <person name="Thomas B.C."/>
            <person name="Singh A."/>
            <person name="Wilkins M.J."/>
            <person name="Karaoz U."/>
            <person name="Brodie E.L."/>
            <person name="Williams K.H."/>
            <person name="Hubbard S.S."/>
            <person name="Banfield J.F."/>
        </authorList>
    </citation>
    <scope>NUCLEOTIDE SEQUENCE [LARGE SCALE GENOMIC DNA]</scope>
</reference>
<comment type="caution">
    <text evidence="2">The sequence shown here is derived from an EMBL/GenBank/DDBJ whole genome shotgun (WGS) entry which is preliminary data.</text>
</comment>
<feature type="transmembrane region" description="Helical" evidence="1">
    <location>
        <begin position="127"/>
        <end position="144"/>
    </location>
</feature>
<dbReference type="Proteomes" id="UP000176865">
    <property type="component" value="Unassembled WGS sequence"/>
</dbReference>
<dbReference type="STRING" id="1797579.A2996_01195"/>
<feature type="transmembrane region" description="Helical" evidence="1">
    <location>
        <begin position="56"/>
        <end position="84"/>
    </location>
</feature>
<accession>A0A1F5EMD6</accession>
<keyword evidence="1" id="KW-0472">Membrane</keyword>
<feature type="transmembrane region" description="Helical" evidence="1">
    <location>
        <begin position="225"/>
        <end position="249"/>
    </location>
</feature>
<keyword evidence="1" id="KW-1133">Transmembrane helix</keyword>
<feature type="transmembrane region" description="Helical" evidence="1">
    <location>
        <begin position="179"/>
        <end position="205"/>
    </location>
</feature>
<keyword evidence="1" id="KW-0812">Transmembrane</keyword>
<organism evidence="2 3">
    <name type="scientific">Candidatus Campbellbacteria bacterium RIFCSPLOWO2_01_FULL_34_15</name>
    <dbReference type="NCBI Taxonomy" id="1797579"/>
    <lineage>
        <taxon>Bacteria</taxon>
        <taxon>Candidatus Campbelliibacteriota</taxon>
    </lineage>
</organism>
<evidence type="ECO:0000313" key="2">
    <source>
        <dbReference type="EMBL" id="OGD68533.1"/>
    </source>
</evidence>
<proteinExistence type="predicted"/>
<evidence type="ECO:0000256" key="1">
    <source>
        <dbReference type="SAM" id="Phobius"/>
    </source>
</evidence>
<feature type="transmembrane region" description="Helical" evidence="1">
    <location>
        <begin position="96"/>
        <end position="115"/>
    </location>
</feature>
<protein>
    <submittedName>
        <fullName evidence="2">Glutaredoxin</fullName>
    </submittedName>
</protein>
<feature type="transmembrane region" description="Helical" evidence="1">
    <location>
        <begin position="261"/>
        <end position="281"/>
    </location>
</feature>
<dbReference type="AlphaFoldDB" id="A0A1F5EMD6"/>
<feature type="non-terminal residue" evidence="2">
    <location>
        <position position="1"/>
    </location>
</feature>
<name>A0A1F5EMD6_9BACT</name>
<sequence length="287" mass="32267">KPNLTIEEYLEEGKNLSTSSAICDDENATTCSVDVKENTEIKIPFFGVIDFKEFSLFSMAVILGFVDGFNPCAMWVLLTFLLILWQVGNRRKMLQVAGLFIIAEAIMYWAILNFWFGAWDFVGLDKFVTPAVGLLAVGGGIYFLRRYFKNKDQLICDVTDYESKSKTEMKIKNLISSPMTILTALGIMGVAFSVNIIEFACSIGIPQTFTKVLEMNNLNLLQDQFYILVYTLFYMVDDFVVFGLALYGFDKFYTVGTKYSNLSSLIGGVLMLILGGMLLFAPNLLVF</sequence>